<dbReference type="AlphaFoldDB" id="A0A9D9DBK7"/>
<dbReference type="GO" id="GO:0043565">
    <property type="term" value="F:sequence-specific DNA binding"/>
    <property type="evidence" value="ECO:0007669"/>
    <property type="project" value="InterPro"/>
</dbReference>
<dbReference type="PROSITE" id="PS01124">
    <property type="entry name" value="HTH_ARAC_FAMILY_2"/>
    <property type="match status" value="1"/>
</dbReference>
<dbReference type="GO" id="GO:0003700">
    <property type="term" value="F:DNA-binding transcription factor activity"/>
    <property type="evidence" value="ECO:0007669"/>
    <property type="project" value="InterPro"/>
</dbReference>
<dbReference type="SMART" id="SM00342">
    <property type="entry name" value="HTH_ARAC"/>
    <property type="match status" value="1"/>
</dbReference>
<evidence type="ECO:0000259" key="5">
    <source>
        <dbReference type="PROSITE" id="PS01124"/>
    </source>
</evidence>
<dbReference type="PANTHER" id="PTHR43280:SF28">
    <property type="entry name" value="HTH-TYPE TRANSCRIPTIONAL ACTIVATOR RHAS"/>
    <property type="match status" value="1"/>
</dbReference>
<dbReference type="SUPFAM" id="SSF51215">
    <property type="entry name" value="Regulatory protein AraC"/>
    <property type="match status" value="1"/>
</dbReference>
<comment type="caution">
    <text evidence="6">The sequence shown here is derived from an EMBL/GenBank/DDBJ whole genome shotgun (WGS) entry which is preliminary data.</text>
</comment>
<dbReference type="EMBL" id="JADINH010000148">
    <property type="protein sequence ID" value="MBO8416113.1"/>
    <property type="molecule type" value="Genomic_DNA"/>
</dbReference>
<dbReference type="InterPro" id="IPR009057">
    <property type="entry name" value="Homeodomain-like_sf"/>
</dbReference>
<dbReference type="Pfam" id="PF12833">
    <property type="entry name" value="HTH_18"/>
    <property type="match status" value="1"/>
</dbReference>
<dbReference type="Proteomes" id="UP000823631">
    <property type="component" value="Unassembled WGS sequence"/>
</dbReference>
<gene>
    <name evidence="6" type="ORF">IAB19_07020</name>
</gene>
<feature type="compositionally biased region" description="Basic and acidic residues" evidence="4">
    <location>
        <begin position="12"/>
        <end position="24"/>
    </location>
</feature>
<organism evidence="6 7">
    <name type="scientific">Candidatus Avisuccinivibrio stercorigallinarum</name>
    <dbReference type="NCBI Taxonomy" id="2840704"/>
    <lineage>
        <taxon>Bacteria</taxon>
        <taxon>Pseudomonadati</taxon>
        <taxon>Pseudomonadota</taxon>
        <taxon>Gammaproteobacteria</taxon>
        <taxon>Aeromonadales</taxon>
        <taxon>Succinivibrionaceae</taxon>
        <taxon>Succinivibrionaceae incertae sedis</taxon>
        <taxon>Candidatus Avisuccinivibrio</taxon>
    </lineage>
</organism>
<dbReference type="InterPro" id="IPR020449">
    <property type="entry name" value="Tscrpt_reg_AraC-type_HTH"/>
</dbReference>
<dbReference type="Gene3D" id="2.60.120.10">
    <property type="entry name" value="Jelly Rolls"/>
    <property type="match status" value="1"/>
</dbReference>
<dbReference type="InterPro" id="IPR014710">
    <property type="entry name" value="RmlC-like_jellyroll"/>
</dbReference>
<evidence type="ECO:0000313" key="6">
    <source>
        <dbReference type="EMBL" id="MBO8416113.1"/>
    </source>
</evidence>
<evidence type="ECO:0000256" key="3">
    <source>
        <dbReference type="ARBA" id="ARBA00023163"/>
    </source>
</evidence>
<dbReference type="PANTHER" id="PTHR43280">
    <property type="entry name" value="ARAC-FAMILY TRANSCRIPTIONAL REGULATOR"/>
    <property type="match status" value="1"/>
</dbReference>
<dbReference type="SUPFAM" id="SSF46689">
    <property type="entry name" value="Homeodomain-like"/>
    <property type="match status" value="2"/>
</dbReference>
<dbReference type="InterPro" id="IPR037923">
    <property type="entry name" value="HTH-like"/>
</dbReference>
<dbReference type="InterPro" id="IPR018060">
    <property type="entry name" value="HTH_AraC"/>
</dbReference>
<feature type="compositionally biased region" description="Polar residues" evidence="4">
    <location>
        <begin position="1"/>
        <end position="10"/>
    </location>
</feature>
<evidence type="ECO:0000256" key="2">
    <source>
        <dbReference type="ARBA" id="ARBA00023125"/>
    </source>
</evidence>
<reference evidence="6" key="1">
    <citation type="submission" date="2020-10" db="EMBL/GenBank/DDBJ databases">
        <authorList>
            <person name="Gilroy R."/>
        </authorList>
    </citation>
    <scope>NUCLEOTIDE SEQUENCE</scope>
    <source>
        <strain evidence="6">17213</strain>
    </source>
</reference>
<sequence length="314" mass="35869">MMSNAAGQNKSAEAELHAADHEAEASASAAASHPDFPFAFYFWQERQQPFQVQLHWHQDLELLVFEKGRFVLNSAQKPMELKAPAVVLVPAWCIHGMLVPHDGRAQIFTFDAWMLELKEADERLEFCLDLLLTPDLNELIWRRGDPHFADVFNAARALAERCSEVRRPGAVERLIIKSELIKILAYCSTSPYFNLKDLRQSEAVQAQQERLKNLLSYVADHFAYPIGIEDAAAACGLSKSYFSEYFTRTVGMSFSEYLLRLRLKQASQLLINTSLPIEQLMLKSGFENKSYFHKSFKQIFGCTPLQYRRARSVP</sequence>
<evidence type="ECO:0000313" key="7">
    <source>
        <dbReference type="Proteomes" id="UP000823631"/>
    </source>
</evidence>
<evidence type="ECO:0000256" key="1">
    <source>
        <dbReference type="ARBA" id="ARBA00023015"/>
    </source>
</evidence>
<dbReference type="Gene3D" id="1.10.10.60">
    <property type="entry name" value="Homeodomain-like"/>
    <property type="match status" value="2"/>
</dbReference>
<keyword evidence="3" id="KW-0804">Transcription</keyword>
<keyword evidence="2" id="KW-0238">DNA-binding</keyword>
<name>A0A9D9DBK7_9GAMM</name>
<feature type="domain" description="HTH araC/xylS-type" evidence="5">
    <location>
        <begin position="212"/>
        <end position="310"/>
    </location>
</feature>
<dbReference type="PRINTS" id="PR00032">
    <property type="entry name" value="HTHARAC"/>
</dbReference>
<reference evidence="6" key="2">
    <citation type="journal article" date="2021" name="PeerJ">
        <title>Extensive microbial diversity within the chicken gut microbiome revealed by metagenomics and culture.</title>
        <authorList>
            <person name="Gilroy R."/>
            <person name="Ravi A."/>
            <person name="Getino M."/>
            <person name="Pursley I."/>
            <person name="Horton D.L."/>
            <person name="Alikhan N.F."/>
            <person name="Baker D."/>
            <person name="Gharbi K."/>
            <person name="Hall N."/>
            <person name="Watson M."/>
            <person name="Adriaenssens E.M."/>
            <person name="Foster-Nyarko E."/>
            <person name="Jarju S."/>
            <person name="Secka A."/>
            <person name="Antonio M."/>
            <person name="Oren A."/>
            <person name="Chaudhuri R.R."/>
            <person name="La Ragione R."/>
            <person name="Hildebrand F."/>
            <person name="Pallen M.J."/>
        </authorList>
    </citation>
    <scope>NUCLEOTIDE SEQUENCE</scope>
    <source>
        <strain evidence="6">17213</strain>
    </source>
</reference>
<protein>
    <submittedName>
        <fullName evidence="6">Helix-turn-helix domain-containing protein</fullName>
    </submittedName>
</protein>
<evidence type="ECO:0000256" key="4">
    <source>
        <dbReference type="SAM" id="MobiDB-lite"/>
    </source>
</evidence>
<feature type="region of interest" description="Disordered" evidence="4">
    <location>
        <begin position="1"/>
        <end position="24"/>
    </location>
</feature>
<keyword evidence="1" id="KW-0805">Transcription regulation</keyword>
<proteinExistence type="predicted"/>
<accession>A0A9D9DBK7</accession>